<dbReference type="PANTHER" id="PTHR31558">
    <property type="entry name" value="CW14 PROTEIN"/>
    <property type="match status" value="1"/>
</dbReference>
<gene>
    <name evidence="3" type="ORF">EUGRSUZ_I02000</name>
</gene>
<name>A0A059AS54_EUCGR</name>
<sequence>MGACMSTPPKKIKVRKRHSHRTRKRQGKISTSVPTITKKKNSGAGTLVTDYAVSEFVRMDFETGETTTCRRSEVANSTFYLTQLQWHHSQFESNVLCQEEAWFDSVSILESDSDDEFISVHGDGFPLAVNAMGNISGGQVLQYETSSCFVDSGNAYEEFRGSYLKIDGGKSEVLTDKDEHKESNTLTSAQGSELACVGKAEESYNRMRKTMEHCHGSFKGLKENRRDSEEKCQPKILKSGLSRLVPSVSFNDKIVSTHNVGLQAQRKKSAVFRLSFKRRSCDGEETTEHRASKRFLYRPRAGLIIPCCTGEKLTPGCWSELPPSKFKLRGENYFKDKRKSPASDNSPYIPIGVDLFMCPRKINHIAQHLELPNVKADGKVPPLLVVNIQLPTYPAAMFLGDSDGEGLSLILYFKVSESFEKDISSQYQDSIQKLVEDEMEKVKGFAKESIVPFRERLKIMAGVENPEDLQLSSTERKLVQAYNEKPVLSRPQHNFYKGPNYFEIDLDIHRFSFISRKGLEAFRERLKNGILDLGLTIQAQKPEELPEQVLCCVRLNKIDFVNHGQIPTLVAGDDD</sequence>
<evidence type="ECO:0000313" key="3">
    <source>
        <dbReference type="EMBL" id="KCW56255.1"/>
    </source>
</evidence>
<dbReference type="KEGG" id="egr:104419407"/>
<reference evidence="3" key="1">
    <citation type="submission" date="2013-07" db="EMBL/GenBank/DDBJ databases">
        <title>The genome of Eucalyptus grandis.</title>
        <authorList>
            <person name="Schmutz J."/>
            <person name="Hayes R."/>
            <person name="Myburg A."/>
            <person name="Tuskan G."/>
            <person name="Grattapaglia D."/>
            <person name="Rokhsar D.S."/>
        </authorList>
    </citation>
    <scope>NUCLEOTIDE SEQUENCE</scope>
    <source>
        <tissue evidence="3">Leaf extractions</tissue>
    </source>
</reference>
<accession>A0A059AS54</accession>
<dbReference type="Pfam" id="PF07059">
    <property type="entry name" value="EDR2_C"/>
    <property type="match status" value="1"/>
</dbReference>
<proteinExistence type="predicted"/>
<dbReference type="eggNOG" id="ENOG502QQV7">
    <property type="taxonomic scope" value="Eukaryota"/>
</dbReference>
<protein>
    <recommendedName>
        <fullName evidence="2">Protein ENHANCED DISEASE RESISTANCE 2 C-terminal domain-containing protein</fullName>
    </recommendedName>
</protein>
<feature type="region of interest" description="Disordered" evidence="1">
    <location>
        <begin position="1"/>
        <end position="31"/>
    </location>
</feature>
<dbReference type="STRING" id="71139.A0A059AS54"/>
<feature type="domain" description="Protein ENHANCED DISEASE RESISTANCE 2 C-terminal" evidence="2">
    <location>
        <begin position="318"/>
        <end position="559"/>
    </location>
</feature>
<dbReference type="Gramene" id="KCW56255">
    <property type="protein sequence ID" value="KCW56255"/>
    <property type="gene ID" value="EUGRSUZ_I02000"/>
</dbReference>
<organism evidence="3">
    <name type="scientific">Eucalyptus grandis</name>
    <name type="common">Flooded gum</name>
    <dbReference type="NCBI Taxonomy" id="71139"/>
    <lineage>
        <taxon>Eukaryota</taxon>
        <taxon>Viridiplantae</taxon>
        <taxon>Streptophyta</taxon>
        <taxon>Embryophyta</taxon>
        <taxon>Tracheophyta</taxon>
        <taxon>Spermatophyta</taxon>
        <taxon>Magnoliopsida</taxon>
        <taxon>eudicotyledons</taxon>
        <taxon>Gunneridae</taxon>
        <taxon>Pentapetalae</taxon>
        <taxon>rosids</taxon>
        <taxon>malvids</taxon>
        <taxon>Myrtales</taxon>
        <taxon>Myrtaceae</taxon>
        <taxon>Myrtoideae</taxon>
        <taxon>Eucalypteae</taxon>
        <taxon>Eucalyptus</taxon>
    </lineage>
</organism>
<dbReference type="OMA" id="CKYEEYH"/>
<evidence type="ECO:0000256" key="1">
    <source>
        <dbReference type="SAM" id="MobiDB-lite"/>
    </source>
</evidence>
<evidence type="ECO:0000259" key="2">
    <source>
        <dbReference type="Pfam" id="PF07059"/>
    </source>
</evidence>
<dbReference type="OrthoDB" id="9970435at2759"/>
<dbReference type="InParanoid" id="A0A059AS54"/>
<dbReference type="PANTHER" id="PTHR31558:SF16">
    <property type="entry name" value="FAMILY PROTEIN, PUTATIVE (DUF1336)-RELATED"/>
    <property type="match status" value="1"/>
</dbReference>
<dbReference type="FunCoup" id="A0A059AS54">
    <property type="interactions" value="531"/>
</dbReference>
<dbReference type="AlphaFoldDB" id="A0A059AS54"/>
<dbReference type="EMBL" id="KK198761">
    <property type="protein sequence ID" value="KCW56255.1"/>
    <property type="molecule type" value="Genomic_DNA"/>
</dbReference>
<feature type="compositionally biased region" description="Basic residues" evidence="1">
    <location>
        <begin position="10"/>
        <end position="27"/>
    </location>
</feature>
<dbReference type="InterPro" id="IPR009769">
    <property type="entry name" value="EDR2_C"/>
</dbReference>